<dbReference type="PANTHER" id="PTHR46070:SF1">
    <property type="entry name" value="PINSTRIPE, ISOFORM A"/>
    <property type="match status" value="1"/>
</dbReference>
<dbReference type="GO" id="GO:0005085">
    <property type="term" value="F:guanyl-nucleotide exchange factor activity"/>
    <property type="evidence" value="ECO:0007669"/>
    <property type="project" value="InterPro"/>
</dbReference>
<evidence type="ECO:0000259" key="2">
    <source>
        <dbReference type="PROSITE" id="PS50211"/>
    </source>
</evidence>
<reference evidence="3" key="1">
    <citation type="submission" date="2020-11" db="EMBL/GenBank/DDBJ databases">
        <authorList>
            <person name="Tran Van P."/>
        </authorList>
    </citation>
    <scope>NUCLEOTIDE SEQUENCE</scope>
</reference>
<dbReference type="Pfam" id="PF03455">
    <property type="entry name" value="dDENN"/>
    <property type="match status" value="1"/>
</dbReference>
<feature type="region of interest" description="Disordered" evidence="1">
    <location>
        <begin position="701"/>
        <end position="724"/>
    </location>
</feature>
<dbReference type="Gene3D" id="6.10.140.1000">
    <property type="match status" value="1"/>
</dbReference>
<keyword evidence="4" id="KW-1185">Reference proteome</keyword>
<dbReference type="InterPro" id="IPR047278">
    <property type="entry name" value="DEN5A/B"/>
</dbReference>
<accession>A0A7R9Q408</accession>
<evidence type="ECO:0000313" key="4">
    <source>
        <dbReference type="Proteomes" id="UP000759131"/>
    </source>
</evidence>
<evidence type="ECO:0000256" key="1">
    <source>
        <dbReference type="SAM" id="MobiDB-lite"/>
    </source>
</evidence>
<organism evidence="3">
    <name type="scientific">Medioppia subpectinata</name>
    <dbReference type="NCBI Taxonomy" id="1979941"/>
    <lineage>
        <taxon>Eukaryota</taxon>
        <taxon>Metazoa</taxon>
        <taxon>Ecdysozoa</taxon>
        <taxon>Arthropoda</taxon>
        <taxon>Chelicerata</taxon>
        <taxon>Arachnida</taxon>
        <taxon>Acari</taxon>
        <taxon>Acariformes</taxon>
        <taxon>Sarcoptiformes</taxon>
        <taxon>Oribatida</taxon>
        <taxon>Brachypylina</taxon>
        <taxon>Oppioidea</taxon>
        <taxon>Oppiidae</taxon>
        <taxon>Medioppia</taxon>
    </lineage>
</organism>
<name>A0A7R9Q408_9ACAR</name>
<dbReference type="OrthoDB" id="6019893at2759"/>
<dbReference type="PROSITE" id="PS50211">
    <property type="entry name" value="DENN"/>
    <property type="match status" value="1"/>
</dbReference>
<dbReference type="Pfam" id="PF02141">
    <property type="entry name" value="DENN"/>
    <property type="match status" value="1"/>
</dbReference>
<dbReference type="InterPro" id="IPR037213">
    <property type="entry name" value="Run_dom_sf"/>
</dbReference>
<dbReference type="PANTHER" id="PTHR46070">
    <property type="entry name" value="PINSTRIPE, ISOFORM A"/>
    <property type="match status" value="1"/>
</dbReference>
<dbReference type="InterPro" id="IPR005112">
    <property type="entry name" value="dDENN_dom"/>
</dbReference>
<dbReference type="AlphaFoldDB" id="A0A7R9Q408"/>
<gene>
    <name evidence="3" type="ORF">OSB1V03_LOCUS11853</name>
</gene>
<protein>
    <recommendedName>
        <fullName evidence="2">UDENN domain-containing protein</fullName>
    </recommendedName>
</protein>
<feature type="non-terminal residue" evidence="3">
    <location>
        <position position="1"/>
    </location>
</feature>
<dbReference type="SMART" id="SM00801">
    <property type="entry name" value="dDENN"/>
    <property type="match status" value="1"/>
</dbReference>
<dbReference type="InterPro" id="IPR037516">
    <property type="entry name" value="Tripartite_DENN"/>
</dbReference>
<feature type="domain" description="UDENN" evidence="2">
    <location>
        <begin position="1"/>
        <end position="472"/>
    </location>
</feature>
<dbReference type="EMBL" id="CAJPIZ010009471">
    <property type="protein sequence ID" value="CAG2111874.1"/>
    <property type="molecule type" value="Genomic_DNA"/>
</dbReference>
<dbReference type="InterPro" id="IPR001194">
    <property type="entry name" value="cDENN_dom"/>
</dbReference>
<feature type="compositionally biased region" description="Low complexity" evidence="1">
    <location>
        <begin position="702"/>
        <end position="722"/>
    </location>
</feature>
<dbReference type="Gene3D" id="3.40.50.11500">
    <property type="match status" value="1"/>
</dbReference>
<dbReference type="Gene3D" id="1.20.58.900">
    <property type="match status" value="1"/>
</dbReference>
<dbReference type="SMART" id="SM00799">
    <property type="entry name" value="DENN"/>
    <property type="match status" value="1"/>
</dbReference>
<dbReference type="EMBL" id="OC864046">
    <property type="protein sequence ID" value="CAD7631444.1"/>
    <property type="molecule type" value="Genomic_DNA"/>
</dbReference>
<dbReference type="InterPro" id="IPR043153">
    <property type="entry name" value="DENN_C"/>
</dbReference>
<sequence length="925" mass="103374">MFGQQRERMKLFSQLSLLATTVDSKVHTILKIDDCPQVDDSSLILLSLPNGPSVQTSAPIGHSFHSFCITSQTGQRIYGGSYVFSHSNVIPGNTASNGSSDTDAVNTGVVYTTRALVALTVRPLVDQLYRCLEWCVVRGDCNSRWIRCVSQMRLPPKGKCIQIVFPIITSNVNHRQQLCACDASQGTCDHLTHYKSDDHFVITILRPLSTLPLFDYSLRRLFSQVLSVDQFLLCYCCALIETQILIISSDYYVLMLVAESLSALLNPFKWQHVYVPILPNKLGLHYLDAPTPYIMGIRKSPDIPPANQLMVGCLIDCDEHSVELNVEPSLLVMPPFMDTLKQELETLLNADLRLSCLGTGVSGHTKSATLQRLTELAKKHNVINDEFTYLDDLKLNQQIRVVFLKTMRKHILHKYQQFIIYNRKDSILFDTVSYLSDRPQSMQPFLQQFVSTQMFVTFIDEMGKQLIRKHKTIANNTCSQQSLYESIYDDDFEELDLSLFTDQILESRFQTAKQISLQDLEQIPTVDSTAYVCYDASQLSTTAIASPRTRRRFHTLSQKSTNLTNTSLAVGSPLGSPLKAMPAALTAQTNWRVVETLMKEVKIKTKRILLEKMGVEEVGPLGCGTVGGVEENTLIAALCDLIERIWSHARTDDNKDVSNKWQSGRCSFWSHLMAYYQLETNDAIDGAKHKAIDSSQLTPALSQMSMDSSPQSTPSSPSKSSQVNYSINSKSPFKSLPTTILYDISQLWNPLYFKIDANCSNNEFISHTIATNSTTTDSTDTADTTHAMHSTHLTGVHLLSRDILLSLPNGPSVQTSAPIGHSFHSFCITSQTGQRIYGGSYVFSHSNVIPGNTAINGSNGSSDVNTDVNHRQQLCACDPSEVTCDHLTHYKSDEHFVITILRPLSTLPLFDYSLRRLFSQVLSVD</sequence>
<dbReference type="Proteomes" id="UP000759131">
    <property type="component" value="Unassembled WGS sequence"/>
</dbReference>
<dbReference type="GO" id="GO:0031267">
    <property type="term" value="F:small GTPase binding"/>
    <property type="evidence" value="ECO:0007669"/>
    <property type="project" value="InterPro"/>
</dbReference>
<evidence type="ECO:0000313" key="3">
    <source>
        <dbReference type="EMBL" id="CAD7631444.1"/>
    </source>
</evidence>
<proteinExistence type="predicted"/>